<dbReference type="Proteomes" id="UP001596190">
    <property type="component" value="Unassembled WGS sequence"/>
</dbReference>
<dbReference type="InterPro" id="IPR000415">
    <property type="entry name" value="Nitroreductase-like"/>
</dbReference>
<dbReference type="Gene3D" id="3.40.109.10">
    <property type="entry name" value="NADH Oxidase"/>
    <property type="match status" value="1"/>
</dbReference>
<gene>
    <name evidence="2" type="ORF">ACFP1H_11485</name>
</gene>
<keyword evidence="3" id="KW-1185">Reference proteome</keyword>
<dbReference type="Pfam" id="PF00881">
    <property type="entry name" value="Nitroreductase"/>
    <property type="match status" value="1"/>
</dbReference>
<comment type="caution">
    <text evidence="2">The sequence shown here is derived from an EMBL/GenBank/DDBJ whole genome shotgun (WGS) entry which is preliminary data.</text>
</comment>
<protein>
    <submittedName>
        <fullName evidence="2">Nitroreductase family protein</fullName>
    </submittedName>
</protein>
<dbReference type="InterPro" id="IPR050627">
    <property type="entry name" value="Nitroreductase/BluB"/>
</dbReference>
<accession>A0ABW1TBY4</accession>
<dbReference type="CDD" id="cd02062">
    <property type="entry name" value="Nitro_FMN_reductase"/>
    <property type="match status" value="1"/>
</dbReference>
<evidence type="ECO:0000313" key="3">
    <source>
        <dbReference type="Proteomes" id="UP001596190"/>
    </source>
</evidence>
<evidence type="ECO:0000313" key="2">
    <source>
        <dbReference type="EMBL" id="MFC6255202.1"/>
    </source>
</evidence>
<sequence length="175" mass="18687">MNTMKALLERKSVRSYTGDPVTVEQRDQLLKAAYASPISMGQYDSLVLTVVQDSKLLAQIDDTAAKAFGHEKMLYGAPMLIIVSTQVKGDASDNSPYSNAATVIENLNLAAVDLDLGACHIWGAIAAVANDAQLKQTLKIDAGLTPVAGLVVGPTDDAYADRDIPKNRIKTNILD</sequence>
<organism evidence="2 3">
    <name type="scientific">Secundilactobacillus hailunensis</name>
    <dbReference type="NCBI Taxonomy" id="2559923"/>
    <lineage>
        <taxon>Bacteria</taxon>
        <taxon>Bacillati</taxon>
        <taxon>Bacillota</taxon>
        <taxon>Bacilli</taxon>
        <taxon>Lactobacillales</taxon>
        <taxon>Lactobacillaceae</taxon>
        <taxon>Secundilactobacillus</taxon>
    </lineage>
</organism>
<feature type="domain" description="Nitroreductase" evidence="1">
    <location>
        <begin position="8"/>
        <end position="153"/>
    </location>
</feature>
<dbReference type="InterPro" id="IPR029479">
    <property type="entry name" value="Nitroreductase"/>
</dbReference>
<dbReference type="PANTHER" id="PTHR23026:SF123">
    <property type="entry name" value="NAD(P)H NITROREDUCTASE RV3131-RELATED"/>
    <property type="match status" value="1"/>
</dbReference>
<dbReference type="SUPFAM" id="SSF55469">
    <property type="entry name" value="FMN-dependent nitroreductase-like"/>
    <property type="match status" value="1"/>
</dbReference>
<dbReference type="RefSeq" id="WP_137630623.1">
    <property type="nucleotide sequence ID" value="NZ_BJDO01000011.1"/>
</dbReference>
<proteinExistence type="predicted"/>
<dbReference type="PANTHER" id="PTHR23026">
    <property type="entry name" value="NADPH NITROREDUCTASE"/>
    <property type="match status" value="1"/>
</dbReference>
<name>A0ABW1TBY4_9LACO</name>
<evidence type="ECO:0000259" key="1">
    <source>
        <dbReference type="Pfam" id="PF00881"/>
    </source>
</evidence>
<dbReference type="EMBL" id="JBHSSA010000117">
    <property type="protein sequence ID" value="MFC6255202.1"/>
    <property type="molecule type" value="Genomic_DNA"/>
</dbReference>
<reference evidence="3" key="1">
    <citation type="journal article" date="2019" name="Int. J. Syst. Evol. Microbiol.">
        <title>The Global Catalogue of Microorganisms (GCM) 10K type strain sequencing project: providing services to taxonomists for standard genome sequencing and annotation.</title>
        <authorList>
            <consortium name="The Broad Institute Genomics Platform"/>
            <consortium name="The Broad Institute Genome Sequencing Center for Infectious Disease"/>
            <person name="Wu L."/>
            <person name="Ma J."/>
        </authorList>
    </citation>
    <scope>NUCLEOTIDE SEQUENCE [LARGE SCALE GENOMIC DNA]</scope>
    <source>
        <strain evidence="3">CCM 8950</strain>
    </source>
</reference>